<name>A0A0W0IGP5_PSEVI</name>
<gene>
    <name evidence="1" type="ORF">AO067_04265</name>
</gene>
<protein>
    <submittedName>
        <fullName evidence="1">Uncharacterized protein</fullName>
    </submittedName>
</protein>
<sequence length="105" mass="11492">MKDFELKDIKMEPTLLWGDKPLFSLGDAIKLLGFCKLNDAAVLGIEGFKIVGGKRIPDMDCIADFSVLVKSAGKNFSAASRDAAECFINSIDDSNIFLEFVLVKT</sequence>
<comment type="caution">
    <text evidence="1">The sequence shown here is derived from an EMBL/GenBank/DDBJ whole genome shotgun (WGS) entry which is preliminary data.</text>
</comment>
<dbReference type="EMBL" id="LKEJ01000003">
    <property type="protein sequence ID" value="KTB72270.1"/>
    <property type="molecule type" value="Genomic_DNA"/>
</dbReference>
<organism evidence="1 2">
    <name type="scientific">Pseudomonas viridiflava ICMP 13104</name>
    <dbReference type="NCBI Taxonomy" id="1198305"/>
    <lineage>
        <taxon>Bacteria</taxon>
        <taxon>Pseudomonadati</taxon>
        <taxon>Pseudomonadota</taxon>
        <taxon>Gammaproteobacteria</taxon>
        <taxon>Pseudomonadales</taxon>
        <taxon>Pseudomonadaceae</taxon>
        <taxon>Pseudomonas</taxon>
    </lineage>
</organism>
<evidence type="ECO:0000313" key="1">
    <source>
        <dbReference type="EMBL" id="KTB72270.1"/>
    </source>
</evidence>
<evidence type="ECO:0000313" key="2">
    <source>
        <dbReference type="Proteomes" id="UP000053048"/>
    </source>
</evidence>
<accession>A0A0W0IGP5</accession>
<reference evidence="1 2" key="1">
    <citation type="submission" date="2015-09" db="EMBL/GenBank/DDBJ databases">
        <title>Genome sequence of ICMP 13104.</title>
        <authorList>
            <person name="Visnovsky S."/>
            <person name="Lu A."/>
            <person name="Panda P."/>
            <person name="Pitman A."/>
        </authorList>
    </citation>
    <scope>NUCLEOTIDE SEQUENCE [LARGE SCALE GENOMIC DNA]</scope>
    <source>
        <strain evidence="1 2">ICMP 13104</strain>
    </source>
</reference>
<dbReference type="Proteomes" id="UP000053048">
    <property type="component" value="Unassembled WGS sequence"/>
</dbReference>
<dbReference type="AlphaFoldDB" id="A0A0W0IGP5"/>
<proteinExistence type="predicted"/>
<keyword evidence="2" id="KW-1185">Reference proteome</keyword>